<comment type="similarity">
    <text evidence="3">Belongs to the major facilitator superfamily. FHS transporter (TC 2.A.1.7) family.</text>
</comment>
<dbReference type="NCBIfam" id="TIGR00885">
    <property type="entry name" value="fucP"/>
    <property type="match status" value="1"/>
</dbReference>
<dbReference type="Proteomes" id="UP001595555">
    <property type="component" value="Unassembled WGS sequence"/>
</dbReference>
<evidence type="ECO:0000256" key="7">
    <source>
        <dbReference type="ARBA" id="ARBA00022597"/>
    </source>
</evidence>
<dbReference type="InterPro" id="IPR050375">
    <property type="entry name" value="MFS_TsgA-like"/>
</dbReference>
<dbReference type="Gene3D" id="1.20.1250.20">
    <property type="entry name" value="MFS general substrate transporter like domains"/>
    <property type="match status" value="2"/>
</dbReference>
<keyword evidence="7" id="KW-0762">Sugar transport</keyword>
<evidence type="ECO:0000256" key="9">
    <source>
        <dbReference type="ARBA" id="ARBA00022989"/>
    </source>
</evidence>
<dbReference type="CDD" id="cd17394">
    <property type="entry name" value="MFS_FucP_like"/>
    <property type="match status" value="1"/>
</dbReference>
<dbReference type="NCBIfam" id="TIGR01272">
    <property type="entry name" value="gluP"/>
    <property type="match status" value="1"/>
</dbReference>
<sequence>MASIPQGSTQPVDSNDETSYTIPLIIVTILFFMWGAITSLNDVLIPHLKGIYNLSFAQAALVQVWFFGAYFLVSIPAGLYVRSFGYQKGAVTGLVIASAGCALFYPAASSGYYFFLFALFILASGITVLQVAANPYVAVLGPAKTASSRLTLTQAFNSLGTTLAPKFIAGLILGGATFLTAEEIAKLDPNGLAAYRLQEASSVQGPYLVVAGMLLTLAIVFAIIKLPKIAQAEDDAKQSFKEAFVSNIEAIKQFPHLSLGVIGIFVYVGAEVSIGTWLVNYLGLTNIANMDEADAAANYLWLYWGGAMVGRFIGFAALRFFRPGMVLFTCASVCTLLLMSVVFMDGKIAMWSIILIGLFNSIMFPTIFTMALHNLGKYTSQGSGLLCMAIVGGAVIPYMQGTLADNIGLQLSFLLPAICYVFICFYGKKYASLYDKKQYS</sequence>
<proteinExistence type="inferred from homology"/>
<feature type="transmembrane region" description="Helical" evidence="11">
    <location>
        <begin position="257"/>
        <end position="279"/>
    </location>
</feature>
<evidence type="ECO:0000256" key="1">
    <source>
        <dbReference type="ARBA" id="ARBA00003321"/>
    </source>
</evidence>
<dbReference type="EMBL" id="JBHRTF010000006">
    <property type="protein sequence ID" value="MFC3116842.1"/>
    <property type="molecule type" value="Genomic_DNA"/>
</dbReference>
<dbReference type="PANTHER" id="PTHR43702:SF3">
    <property type="entry name" value="PROTEIN TSGA"/>
    <property type="match status" value="1"/>
</dbReference>
<feature type="transmembrane region" description="Helical" evidence="11">
    <location>
        <begin position="384"/>
        <end position="401"/>
    </location>
</feature>
<protein>
    <submittedName>
        <fullName evidence="12">L-fucose:H+ symporter permease</fullName>
    </submittedName>
</protein>
<feature type="transmembrane region" description="Helical" evidence="11">
    <location>
        <begin position="299"/>
        <end position="318"/>
    </location>
</feature>
<keyword evidence="13" id="KW-1185">Reference proteome</keyword>
<dbReference type="InterPro" id="IPR005964">
    <property type="entry name" value="Glc/Gal_transptr_bac"/>
</dbReference>
<feature type="transmembrane region" description="Helical" evidence="11">
    <location>
        <begin position="52"/>
        <end position="73"/>
    </location>
</feature>
<keyword evidence="8 11" id="KW-0812">Transmembrane</keyword>
<evidence type="ECO:0000256" key="8">
    <source>
        <dbReference type="ARBA" id="ARBA00022692"/>
    </source>
</evidence>
<comment type="caution">
    <text evidence="12">The sequence shown here is derived from an EMBL/GenBank/DDBJ whole genome shotgun (WGS) entry which is preliminary data.</text>
</comment>
<keyword evidence="4" id="KW-0813">Transport</keyword>
<dbReference type="InterPro" id="IPR036259">
    <property type="entry name" value="MFS_trans_sf"/>
</dbReference>
<evidence type="ECO:0000256" key="2">
    <source>
        <dbReference type="ARBA" id="ARBA00004429"/>
    </source>
</evidence>
<feature type="transmembrane region" description="Helical" evidence="11">
    <location>
        <begin position="205"/>
        <end position="224"/>
    </location>
</feature>
<evidence type="ECO:0000256" key="11">
    <source>
        <dbReference type="SAM" id="Phobius"/>
    </source>
</evidence>
<gene>
    <name evidence="12" type="primary">fucP</name>
    <name evidence="12" type="ORF">ACFODX_14830</name>
</gene>
<accession>A0ABV7FKT2</accession>
<feature type="transmembrane region" description="Helical" evidence="11">
    <location>
        <begin position="85"/>
        <end position="105"/>
    </location>
</feature>
<keyword evidence="6" id="KW-0997">Cell inner membrane</keyword>
<keyword evidence="5" id="KW-1003">Cell membrane</keyword>
<feature type="transmembrane region" description="Helical" evidence="11">
    <location>
        <begin position="350"/>
        <end position="372"/>
    </location>
</feature>
<dbReference type="InterPro" id="IPR011701">
    <property type="entry name" value="MFS"/>
</dbReference>
<feature type="transmembrane region" description="Helical" evidence="11">
    <location>
        <begin position="325"/>
        <end position="344"/>
    </location>
</feature>
<comment type="subcellular location">
    <subcellularLocation>
        <location evidence="2">Cell inner membrane</location>
        <topology evidence="2">Multi-pass membrane protein</topology>
    </subcellularLocation>
</comment>
<name>A0ABV7FKT2_9GAMM</name>
<feature type="transmembrane region" description="Helical" evidence="11">
    <location>
        <begin position="112"/>
        <end position="133"/>
    </location>
</feature>
<evidence type="ECO:0000256" key="3">
    <source>
        <dbReference type="ARBA" id="ARBA00009120"/>
    </source>
</evidence>
<organism evidence="12 13">
    <name type="scientific">Cellvibrio fontiphilus</name>
    <dbReference type="NCBI Taxonomy" id="1815559"/>
    <lineage>
        <taxon>Bacteria</taxon>
        <taxon>Pseudomonadati</taxon>
        <taxon>Pseudomonadota</taxon>
        <taxon>Gammaproteobacteria</taxon>
        <taxon>Cellvibrionales</taxon>
        <taxon>Cellvibrionaceae</taxon>
        <taxon>Cellvibrio</taxon>
    </lineage>
</organism>
<evidence type="ECO:0000256" key="4">
    <source>
        <dbReference type="ARBA" id="ARBA00022448"/>
    </source>
</evidence>
<evidence type="ECO:0000313" key="13">
    <source>
        <dbReference type="Proteomes" id="UP001595555"/>
    </source>
</evidence>
<keyword evidence="10 11" id="KW-0472">Membrane</keyword>
<dbReference type="RefSeq" id="WP_378120539.1">
    <property type="nucleotide sequence ID" value="NZ_JBHRTF010000006.1"/>
</dbReference>
<evidence type="ECO:0000313" key="12">
    <source>
        <dbReference type="EMBL" id="MFC3116842.1"/>
    </source>
</evidence>
<feature type="transmembrane region" description="Helical" evidence="11">
    <location>
        <begin position="20"/>
        <end position="40"/>
    </location>
</feature>
<keyword evidence="9 11" id="KW-1133">Transmembrane helix</keyword>
<dbReference type="PANTHER" id="PTHR43702">
    <property type="entry name" value="L-FUCOSE-PROTON SYMPORTER"/>
    <property type="match status" value="1"/>
</dbReference>
<evidence type="ECO:0000256" key="10">
    <source>
        <dbReference type="ARBA" id="ARBA00023136"/>
    </source>
</evidence>
<dbReference type="Pfam" id="PF07690">
    <property type="entry name" value="MFS_1"/>
    <property type="match status" value="1"/>
</dbReference>
<evidence type="ECO:0000256" key="6">
    <source>
        <dbReference type="ARBA" id="ARBA00022519"/>
    </source>
</evidence>
<reference evidence="13" key="1">
    <citation type="journal article" date="2019" name="Int. J. Syst. Evol. Microbiol.">
        <title>The Global Catalogue of Microorganisms (GCM) 10K type strain sequencing project: providing services to taxonomists for standard genome sequencing and annotation.</title>
        <authorList>
            <consortium name="The Broad Institute Genomics Platform"/>
            <consortium name="The Broad Institute Genome Sequencing Center for Infectious Disease"/>
            <person name="Wu L."/>
            <person name="Ma J."/>
        </authorList>
    </citation>
    <scope>NUCLEOTIDE SEQUENCE [LARGE SCALE GENOMIC DNA]</scope>
    <source>
        <strain evidence="13">KCTC 52237</strain>
    </source>
</reference>
<evidence type="ECO:0000256" key="5">
    <source>
        <dbReference type="ARBA" id="ARBA00022475"/>
    </source>
</evidence>
<dbReference type="SUPFAM" id="SSF103473">
    <property type="entry name" value="MFS general substrate transporter"/>
    <property type="match status" value="1"/>
</dbReference>
<feature type="transmembrane region" description="Helical" evidence="11">
    <location>
        <begin position="407"/>
        <end position="427"/>
    </location>
</feature>
<comment type="function">
    <text evidence="1">Intake of glucose and galactose.</text>
</comment>
<dbReference type="InterPro" id="IPR005275">
    <property type="entry name" value="Lfuc_symporter_FucP"/>
</dbReference>